<organism evidence="2">
    <name type="scientific">Ignavibacterium album</name>
    <dbReference type="NCBI Taxonomy" id="591197"/>
    <lineage>
        <taxon>Bacteria</taxon>
        <taxon>Pseudomonadati</taxon>
        <taxon>Ignavibacteriota</taxon>
        <taxon>Ignavibacteria</taxon>
        <taxon>Ignavibacteriales</taxon>
        <taxon>Ignavibacteriaceae</taxon>
        <taxon>Ignavibacterium</taxon>
    </lineage>
</organism>
<evidence type="ECO:0000313" key="2">
    <source>
        <dbReference type="EMBL" id="HFI90123.1"/>
    </source>
</evidence>
<sequence length="149" mass="16946">MKLTEQFKSIQIIFFALLAGQLIFLFISVFLIQSGNISTNEDLFLILFIIDLMIVTPAIVVGPMIYRSFMSRVKPEMSLTDKINLYKQGTIIKLALVEAPTIFSIVGFLLTGSFVFLFLAIGIIILFFMHRPSVEKFCEDFQVSFSEIE</sequence>
<feature type="transmembrane region" description="Helical" evidence="1">
    <location>
        <begin position="102"/>
        <end position="129"/>
    </location>
</feature>
<accession>A0A7V3E6D3</accession>
<keyword evidence="1" id="KW-0812">Transmembrane</keyword>
<comment type="caution">
    <text evidence="2">The sequence shown here is derived from an EMBL/GenBank/DDBJ whole genome shotgun (WGS) entry which is preliminary data.</text>
</comment>
<keyword evidence="1" id="KW-1133">Transmembrane helix</keyword>
<keyword evidence="1" id="KW-0472">Membrane</keyword>
<feature type="transmembrane region" description="Helical" evidence="1">
    <location>
        <begin position="12"/>
        <end position="32"/>
    </location>
</feature>
<dbReference type="AlphaFoldDB" id="A0A7V3E6D3"/>
<reference evidence="2" key="1">
    <citation type="journal article" date="2020" name="mSystems">
        <title>Genome- and Community-Level Interaction Insights into Carbon Utilization and Element Cycling Functions of Hydrothermarchaeota in Hydrothermal Sediment.</title>
        <authorList>
            <person name="Zhou Z."/>
            <person name="Liu Y."/>
            <person name="Xu W."/>
            <person name="Pan J."/>
            <person name="Luo Z.H."/>
            <person name="Li M."/>
        </authorList>
    </citation>
    <scope>NUCLEOTIDE SEQUENCE [LARGE SCALE GENOMIC DNA]</scope>
    <source>
        <strain evidence="2">SpSt-479</strain>
    </source>
</reference>
<proteinExistence type="predicted"/>
<dbReference type="EMBL" id="DSUJ01000002">
    <property type="protein sequence ID" value="HFI90123.1"/>
    <property type="molecule type" value="Genomic_DNA"/>
</dbReference>
<protein>
    <submittedName>
        <fullName evidence="2">Uncharacterized protein</fullName>
    </submittedName>
</protein>
<name>A0A7V3E6D3_9BACT</name>
<gene>
    <name evidence="2" type="ORF">ENS31_01180</name>
</gene>
<feature type="transmembrane region" description="Helical" evidence="1">
    <location>
        <begin position="44"/>
        <end position="66"/>
    </location>
</feature>
<evidence type="ECO:0000256" key="1">
    <source>
        <dbReference type="SAM" id="Phobius"/>
    </source>
</evidence>